<dbReference type="Proteomes" id="UP001195483">
    <property type="component" value="Unassembled WGS sequence"/>
</dbReference>
<evidence type="ECO:0000313" key="5">
    <source>
        <dbReference type="Proteomes" id="UP001195483"/>
    </source>
</evidence>
<dbReference type="InterPro" id="IPR011993">
    <property type="entry name" value="PH-like_dom_sf"/>
</dbReference>
<dbReference type="CDD" id="cd00160">
    <property type="entry name" value="RhoGEF"/>
    <property type="match status" value="1"/>
</dbReference>
<dbReference type="InterPro" id="IPR001849">
    <property type="entry name" value="PH_domain"/>
</dbReference>
<dbReference type="GO" id="GO:0005737">
    <property type="term" value="C:cytoplasm"/>
    <property type="evidence" value="ECO:0007669"/>
    <property type="project" value="TreeGrafter"/>
</dbReference>
<dbReference type="InterPro" id="IPR051092">
    <property type="entry name" value="FYVE_RhoGEF_PH"/>
</dbReference>
<dbReference type="PANTHER" id="PTHR12673">
    <property type="entry name" value="FACIOGENITAL DYSPLASIA PROTEIN"/>
    <property type="match status" value="1"/>
</dbReference>
<reference evidence="4" key="1">
    <citation type="journal article" date="2021" name="Genome Biol. Evol.">
        <title>A High-Quality Reference Genome for a Parasitic Bivalve with Doubly Uniparental Inheritance (Bivalvia: Unionida).</title>
        <authorList>
            <person name="Smith C.H."/>
        </authorList>
    </citation>
    <scope>NUCLEOTIDE SEQUENCE</scope>
    <source>
        <strain evidence="4">CHS0354</strain>
    </source>
</reference>
<dbReference type="PROSITE" id="PS50003">
    <property type="entry name" value="PH_DOMAIN"/>
    <property type="match status" value="1"/>
</dbReference>
<sequence length="585" mass="67260">MLTTRTRFRVLSEIAEDEGGSSDLNLDTFQQEEARRERRRKKIIRELFETEKTYLHHLELINKHFEFPLRFNCLVPDNVHTKLFGNIEQLFQVNKKLLEYMEQMTIGAAFKYLGPFLKLYSMYANNYILASDTLQEYTQKSKDFADFIQSKEQIPELMGLKIGALLITPIQRIPRYKLLLEDLLQNTSPEHHDYQQLKEATRQISEIATHINEHVRQHENFQKMLSIQNSFDSSAPRILEPGREFLKEGMLKKISRRGGKPQERMFFLFSDMLMYGKPKFLDSGGSSYTCCCVLPLRHCHVETVLGSLQCSDGGGMFRITCKDESLLLYSADADEVKSWIETTEEAIRKLCLNRQTLRKPSSNKIPLRGKSVIRKQIKDKKIEPKKKVFHSGKKDLGSHSKQDGLSPLQAQLKTLSEIEISNCLSPRKKQKKSGNSTLSMPSTPKIDNEMPGIEENLDGISITMETNASELQDDFPISINEQEIQQCSNDSFMQVTVFDLDASFDHLNNTFEGNLQQNYKDQHGRRHQSWKYADENCDPNDSTAKRKSCITHPFQRILEGGRNIKSGVGGFMDSIRSGNSRCTIQ</sequence>
<dbReference type="SMART" id="SM00233">
    <property type="entry name" value="PH"/>
    <property type="match status" value="1"/>
</dbReference>
<feature type="domain" description="PH" evidence="2">
    <location>
        <begin position="244"/>
        <end position="348"/>
    </location>
</feature>
<feature type="compositionally biased region" description="Polar residues" evidence="1">
    <location>
        <begin position="433"/>
        <end position="442"/>
    </location>
</feature>
<dbReference type="InterPro" id="IPR000219">
    <property type="entry name" value="DH_dom"/>
</dbReference>
<dbReference type="PANTHER" id="PTHR12673:SF159">
    <property type="entry name" value="LD03170P"/>
    <property type="match status" value="1"/>
</dbReference>
<feature type="region of interest" description="Disordered" evidence="1">
    <location>
        <begin position="424"/>
        <end position="451"/>
    </location>
</feature>
<evidence type="ECO:0000256" key="1">
    <source>
        <dbReference type="SAM" id="MobiDB-lite"/>
    </source>
</evidence>
<dbReference type="EMBL" id="JAEAOA010000708">
    <property type="protein sequence ID" value="KAK3593926.1"/>
    <property type="molecule type" value="Genomic_DNA"/>
</dbReference>
<feature type="domain" description="DH" evidence="3">
    <location>
        <begin position="39"/>
        <end position="214"/>
    </location>
</feature>
<dbReference type="SUPFAM" id="SSF48065">
    <property type="entry name" value="DBL homology domain (DH-domain)"/>
    <property type="match status" value="1"/>
</dbReference>
<dbReference type="PROSITE" id="PS50010">
    <property type="entry name" value="DH_2"/>
    <property type="match status" value="1"/>
</dbReference>
<organism evidence="4 5">
    <name type="scientific">Potamilus streckersoni</name>
    <dbReference type="NCBI Taxonomy" id="2493646"/>
    <lineage>
        <taxon>Eukaryota</taxon>
        <taxon>Metazoa</taxon>
        <taxon>Spiralia</taxon>
        <taxon>Lophotrochozoa</taxon>
        <taxon>Mollusca</taxon>
        <taxon>Bivalvia</taxon>
        <taxon>Autobranchia</taxon>
        <taxon>Heteroconchia</taxon>
        <taxon>Palaeoheterodonta</taxon>
        <taxon>Unionida</taxon>
        <taxon>Unionoidea</taxon>
        <taxon>Unionidae</taxon>
        <taxon>Ambleminae</taxon>
        <taxon>Lampsilini</taxon>
        <taxon>Potamilus</taxon>
    </lineage>
</organism>
<evidence type="ECO:0008006" key="6">
    <source>
        <dbReference type="Google" id="ProtNLM"/>
    </source>
</evidence>
<protein>
    <recommendedName>
        <fullName evidence="6">Rho guanine nucleotide exchange factor 39</fullName>
    </recommendedName>
</protein>
<comment type="caution">
    <text evidence="4">The sequence shown here is derived from an EMBL/GenBank/DDBJ whole genome shotgun (WGS) entry which is preliminary data.</text>
</comment>
<dbReference type="SUPFAM" id="SSF50729">
    <property type="entry name" value="PH domain-like"/>
    <property type="match status" value="1"/>
</dbReference>
<dbReference type="AlphaFoldDB" id="A0AAE0VXN7"/>
<dbReference type="InterPro" id="IPR035899">
    <property type="entry name" value="DBL_dom_sf"/>
</dbReference>
<dbReference type="GO" id="GO:0005085">
    <property type="term" value="F:guanyl-nucleotide exchange factor activity"/>
    <property type="evidence" value="ECO:0007669"/>
    <property type="project" value="InterPro"/>
</dbReference>
<accession>A0AAE0VXN7</accession>
<keyword evidence="5" id="KW-1185">Reference proteome</keyword>
<reference evidence="4" key="2">
    <citation type="journal article" date="2021" name="Genome Biol. Evol.">
        <title>Developing a high-quality reference genome for a parasitic bivalve with doubly uniparental inheritance (Bivalvia: Unionida).</title>
        <authorList>
            <person name="Smith C.H."/>
        </authorList>
    </citation>
    <scope>NUCLEOTIDE SEQUENCE</scope>
    <source>
        <strain evidence="4">CHS0354</strain>
        <tissue evidence="4">Mantle</tissue>
    </source>
</reference>
<proteinExistence type="predicted"/>
<evidence type="ECO:0000259" key="2">
    <source>
        <dbReference type="PROSITE" id="PS50003"/>
    </source>
</evidence>
<reference evidence="4" key="3">
    <citation type="submission" date="2023-05" db="EMBL/GenBank/DDBJ databases">
        <authorList>
            <person name="Smith C.H."/>
        </authorList>
    </citation>
    <scope>NUCLEOTIDE SEQUENCE</scope>
    <source>
        <strain evidence="4">CHS0354</strain>
        <tissue evidence="4">Mantle</tissue>
    </source>
</reference>
<evidence type="ECO:0000313" key="4">
    <source>
        <dbReference type="EMBL" id="KAK3593926.1"/>
    </source>
</evidence>
<name>A0AAE0VXN7_9BIVA</name>
<dbReference type="Pfam" id="PF00621">
    <property type="entry name" value="RhoGEF"/>
    <property type="match status" value="1"/>
</dbReference>
<gene>
    <name evidence="4" type="ORF">CHS0354_011531</name>
</gene>
<evidence type="ECO:0000259" key="3">
    <source>
        <dbReference type="PROSITE" id="PS50010"/>
    </source>
</evidence>
<dbReference type="SMART" id="SM00325">
    <property type="entry name" value="RhoGEF"/>
    <property type="match status" value="1"/>
</dbReference>
<dbReference type="Pfam" id="PF00169">
    <property type="entry name" value="PH"/>
    <property type="match status" value="1"/>
</dbReference>
<dbReference type="Gene3D" id="2.30.29.30">
    <property type="entry name" value="Pleckstrin-homology domain (PH domain)/Phosphotyrosine-binding domain (PTB)"/>
    <property type="match status" value="1"/>
</dbReference>
<dbReference type="Gene3D" id="1.20.900.10">
    <property type="entry name" value="Dbl homology (DH) domain"/>
    <property type="match status" value="1"/>
</dbReference>